<evidence type="ECO:0008006" key="4">
    <source>
        <dbReference type="Google" id="ProtNLM"/>
    </source>
</evidence>
<gene>
    <name evidence="2" type="ORF">AAL_07262</name>
</gene>
<keyword evidence="3" id="KW-1185">Reference proteome</keyword>
<evidence type="ECO:0000256" key="1">
    <source>
        <dbReference type="SAM" id="SignalP"/>
    </source>
</evidence>
<accession>A0A167XJK7</accession>
<sequence>MKFFGSVVVAFTCVSAVIAVPAPVSNEVATASENVARMEPAAADIVSRMESAADELISRMEADPSADANALVKRETIAEAAASLAKNIVFLNPMGIASAAVRLAGAIVATATGTGGGFGKRSDLYARDAIQDASEALEKSIASKDVNAIQASILQLVDSIGPVNSTTTKADDATNTMTKRASIADAALNMAKAIVSLNPIDIAKTAVQLAGAIVGRSL</sequence>
<dbReference type="Proteomes" id="UP000078544">
    <property type="component" value="Unassembled WGS sequence"/>
</dbReference>
<proteinExistence type="predicted"/>
<name>A0A167XJK7_9HYPO</name>
<organism evidence="2 3">
    <name type="scientific">Moelleriella libera RCEF 2490</name>
    <dbReference type="NCBI Taxonomy" id="1081109"/>
    <lineage>
        <taxon>Eukaryota</taxon>
        <taxon>Fungi</taxon>
        <taxon>Dikarya</taxon>
        <taxon>Ascomycota</taxon>
        <taxon>Pezizomycotina</taxon>
        <taxon>Sordariomycetes</taxon>
        <taxon>Hypocreomycetidae</taxon>
        <taxon>Hypocreales</taxon>
        <taxon>Clavicipitaceae</taxon>
        <taxon>Moelleriella</taxon>
    </lineage>
</organism>
<protein>
    <recommendedName>
        <fullName evidence="4">Cell wall galactomannoprotein</fullName>
    </recommendedName>
</protein>
<evidence type="ECO:0000313" key="2">
    <source>
        <dbReference type="EMBL" id="KZZ90161.1"/>
    </source>
</evidence>
<dbReference type="EMBL" id="AZGY01000022">
    <property type="protein sequence ID" value="KZZ90161.1"/>
    <property type="molecule type" value="Genomic_DNA"/>
</dbReference>
<keyword evidence="1" id="KW-0732">Signal</keyword>
<feature type="signal peptide" evidence="1">
    <location>
        <begin position="1"/>
        <end position="19"/>
    </location>
</feature>
<reference evidence="2 3" key="1">
    <citation type="journal article" date="2016" name="Genome Biol. Evol.">
        <title>Divergent and convergent evolution of fungal pathogenicity.</title>
        <authorList>
            <person name="Shang Y."/>
            <person name="Xiao G."/>
            <person name="Zheng P."/>
            <person name="Cen K."/>
            <person name="Zhan S."/>
            <person name="Wang C."/>
        </authorList>
    </citation>
    <scope>NUCLEOTIDE SEQUENCE [LARGE SCALE GENOMIC DNA]</scope>
    <source>
        <strain evidence="2 3">RCEF 2490</strain>
    </source>
</reference>
<feature type="chain" id="PRO_5007894401" description="Cell wall galactomannoprotein" evidence="1">
    <location>
        <begin position="20"/>
        <end position="218"/>
    </location>
</feature>
<dbReference type="AlphaFoldDB" id="A0A167XJK7"/>
<comment type="caution">
    <text evidence="2">The sequence shown here is derived from an EMBL/GenBank/DDBJ whole genome shotgun (WGS) entry which is preliminary data.</text>
</comment>
<evidence type="ECO:0000313" key="3">
    <source>
        <dbReference type="Proteomes" id="UP000078544"/>
    </source>
</evidence>